<dbReference type="InterPro" id="IPR029063">
    <property type="entry name" value="SAM-dependent_MTases_sf"/>
</dbReference>
<keyword evidence="1 4" id="KW-0489">Methyltransferase</keyword>
<evidence type="ECO:0000313" key="4">
    <source>
        <dbReference type="EMBL" id="OTP67288.1"/>
    </source>
</evidence>
<gene>
    <name evidence="4" type="ORF">PAMC26510_31465</name>
</gene>
<evidence type="ECO:0000256" key="1">
    <source>
        <dbReference type="ARBA" id="ARBA00022603"/>
    </source>
</evidence>
<dbReference type="EMBL" id="NBTY01000197">
    <property type="protein sequence ID" value="OTP67288.1"/>
    <property type="molecule type" value="Genomic_DNA"/>
</dbReference>
<comment type="caution">
    <text evidence="4">The sequence shown here is derived from an EMBL/GenBank/DDBJ whole genome shotgun (WGS) entry which is preliminary data.</text>
</comment>
<dbReference type="Proteomes" id="UP000194546">
    <property type="component" value="Unassembled WGS sequence"/>
</dbReference>
<dbReference type="PANTHER" id="PTHR44942">
    <property type="entry name" value="METHYLTRANSF_11 DOMAIN-CONTAINING PROTEIN"/>
    <property type="match status" value="1"/>
</dbReference>
<evidence type="ECO:0000256" key="2">
    <source>
        <dbReference type="ARBA" id="ARBA00022679"/>
    </source>
</evidence>
<dbReference type="PANTHER" id="PTHR44942:SF4">
    <property type="entry name" value="METHYLTRANSFERASE TYPE 11 DOMAIN-CONTAINING PROTEIN"/>
    <property type="match status" value="1"/>
</dbReference>
<accession>A0A242M7P7</accession>
<reference evidence="4 5" key="1">
    <citation type="submission" date="2017-03" db="EMBL/GenBank/DDBJ databases">
        <title>Genome analysis of strain PAMC 26510.</title>
        <authorList>
            <person name="Oh H.-M."/>
            <person name="Yang J.-A."/>
        </authorList>
    </citation>
    <scope>NUCLEOTIDE SEQUENCE [LARGE SCALE GENOMIC DNA]</scope>
    <source>
        <strain evidence="4 5">PAMC 26510</strain>
    </source>
</reference>
<keyword evidence="2 4" id="KW-0808">Transferase</keyword>
<dbReference type="InterPro" id="IPR041698">
    <property type="entry name" value="Methyltransf_25"/>
</dbReference>
<protein>
    <submittedName>
        <fullName evidence="4">SAM-dependent methyltransferase YafE</fullName>
    </submittedName>
</protein>
<evidence type="ECO:0000313" key="5">
    <source>
        <dbReference type="Proteomes" id="UP000194546"/>
    </source>
</evidence>
<dbReference type="CDD" id="cd02440">
    <property type="entry name" value="AdoMet_MTases"/>
    <property type="match status" value="1"/>
</dbReference>
<proteinExistence type="predicted"/>
<dbReference type="InterPro" id="IPR051052">
    <property type="entry name" value="Diverse_substrate_MTase"/>
</dbReference>
<dbReference type="Pfam" id="PF13649">
    <property type="entry name" value="Methyltransf_25"/>
    <property type="match status" value="1"/>
</dbReference>
<dbReference type="AlphaFoldDB" id="A0A242M7P7"/>
<dbReference type="GO" id="GO:0008168">
    <property type="term" value="F:methyltransferase activity"/>
    <property type="evidence" value="ECO:0007669"/>
    <property type="project" value="UniProtKB-KW"/>
</dbReference>
<name>A0A242M7P7_CABSO</name>
<dbReference type="GO" id="GO:0032259">
    <property type="term" value="P:methylation"/>
    <property type="evidence" value="ECO:0007669"/>
    <property type="project" value="UniProtKB-KW"/>
</dbReference>
<organism evidence="4 5">
    <name type="scientific">Caballeronia sordidicola</name>
    <name type="common">Burkholderia sordidicola</name>
    <dbReference type="NCBI Taxonomy" id="196367"/>
    <lineage>
        <taxon>Bacteria</taxon>
        <taxon>Pseudomonadati</taxon>
        <taxon>Pseudomonadota</taxon>
        <taxon>Betaproteobacteria</taxon>
        <taxon>Burkholderiales</taxon>
        <taxon>Burkholderiaceae</taxon>
        <taxon>Caballeronia</taxon>
    </lineage>
</organism>
<evidence type="ECO:0000259" key="3">
    <source>
        <dbReference type="Pfam" id="PF13649"/>
    </source>
</evidence>
<dbReference type="SUPFAM" id="SSF53335">
    <property type="entry name" value="S-adenosyl-L-methionine-dependent methyltransferases"/>
    <property type="match status" value="1"/>
</dbReference>
<sequence>MKHHDQVADAFGSTAAAYLTSAVHATGADLQELAREVAAVPDAVVLDLGCGAGHVSFSVAPHAKSVVAYDIAEQMLATVAGAAQERGLENITTQQGPAERLPFADAIFDRVLSRMSAHLARCAGGAEGSPASAEAGRARGVRGYRGRGPSVARYPYPGRRSAARWLAYPGLSWGRVAGLV</sequence>
<feature type="domain" description="Methyltransferase" evidence="3">
    <location>
        <begin position="45"/>
        <end position="119"/>
    </location>
</feature>
<dbReference type="Gene3D" id="3.40.50.150">
    <property type="entry name" value="Vaccinia Virus protein VP39"/>
    <property type="match status" value="1"/>
</dbReference>